<gene>
    <name evidence="2" type="primary">SSCI05960.1</name>
</gene>
<evidence type="ECO:0000256" key="1">
    <source>
        <dbReference type="ARBA" id="ARBA00022801"/>
    </source>
</evidence>
<proteinExistence type="predicted"/>
<keyword evidence="3" id="KW-1185">Reference proteome</keyword>
<dbReference type="Proteomes" id="UP000242770">
    <property type="component" value="Unassembled WGS sequence"/>
</dbReference>
<evidence type="ECO:0000313" key="2">
    <source>
        <dbReference type="EMBL" id="CDR98766.1"/>
    </source>
</evidence>
<dbReference type="InterPro" id="IPR000560">
    <property type="entry name" value="His_Pase_clade-2"/>
</dbReference>
<dbReference type="PANTHER" id="PTHR20963">
    <property type="entry name" value="MULTIPLE INOSITOL POLYPHOSPHATE PHOSPHATASE-RELATED"/>
    <property type="match status" value="1"/>
</dbReference>
<evidence type="ECO:0000313" key="3">
    <source>
        <dbReference type="Proteomes" id="UP000242770"/>
    </source>
</evidence>
<organism evidence="2 3">
    <name type="scientific">Sporisorium scitamineum</name>
    <dbReference type="NCBI Taxonomy" id="49012"/>
    <lineage>
        <taxon>Eukaryota</taxon>
        <taxon>Fungi</taxon>
        <taxon>Dikarya</taxon>
        <taxon>Basidiomycota</taxon>
        <taxon>Ustilaginomycotina</taxon>
        <taxon>Ustilaginomycetes</taxon>
        <taxon>Ustilaginales</taxon>
        <taxon>Ustilaginaceae</taxon>
        <taxon>Sporisorium</taxon>
    </lineage>
</organism>
<dbReference type="InterPro" id="IPR029033">
    <property type="entry name" value="His_PPase_superfam"/>
</dbReference>
<name>A0A0F7RRP7_9BASI</name>
<dbReference type="AlphaFoldDB" id="A0A0F7RRP7"/>
<dbReference type="GO" id="GO:0003993">
    <property type="term" value="F:acid phosphatase activity"/>
    <property type="evidence" value="ECO:0007669"/>
    <property type="project" value="TreeGrafter"/>
</dbReference>
<dbReference type="CDD" id="cd07061">
    <property type="entry name" value="HP_HAP_like"/>
    <property type="match status" value="1"/>
</dbReference>
<dbReference type="Gene3D" id="3.40.50.1240">
    <property type="entry name" value="Phosphoglycerate mutase-like"/>
    <property type="match status" value="1"/>
</dbReference>
<dbReference type="SUPFAM" id="SSF53254">
    <property type="entry name" value="Phosphoglycerate mutase-like"/>
    <property type="match status" value="1"/>
</dbReference>
<reference evidence="3" key="1">
    <citation type="submission" date="2014-06" db="EMBL/GenBank/DDBJ databases">
        <authorList>
            <person name="Berkman P.J."/>
        </authorList>
    </citation>
    <scope>NUCLEOTIDE SEQUENCE [LARGE SCALE GENOMIC DNA]</scope>
</reference>
<protein>
    <recommendedName>
        <fullName evidence="4">3-phytase A</fullName>
    </recommendedName>
</protein>
<keyword evidence="1" id="KW-0378">Hydrolase</keyword>
<dbReference type="Pfam" id="PF00328">
    <property type="entry name" value="His_Phos_2"/>
    <property type="match status" value="1"/>
</dbReference>
<dbReference type="STRING" id="49012.A0A0F7RRP7"/>
<dbReference type="PANTHER" id="PTHR20963:SF24">
    <property type="entry name" value="3-PHYTASE B"/>
    <property type="match status" value="1"/>
</dbReference>
<dbReference type="EMBL" id="CCFA01000321">
    <property type="protein sequence ID" value="CDR98766.1"/>
    <property type="molecule type" value="Genomic_DNA"/>
</dbReference>
<accession>A0A0F7RRP7</accession>
<sequence>MEKDFGFAAHNPLHKALATPWLRELLARLEDRLPVMTPPTSINTTLDKDHETFPIPSANGPRAFVDFTHDNQLAPVIAALGLGDEEHEWVTSLTTPFSGRLTVEKFECGRDEYVRILVNDQPASVSKGSWCSDPTLSHNDQLCPLAAFVEPLKWVDQANEWEKCYSKKEKKDQQSGLSSV</sequence>
<evidence type="ECO:0008006" key="4">
    <source>
        <dbReference type="Google" id="ProtNLM"/>
    </source>
</evidence>